<dbReference type="Proteomes" id="UP001552299">
    <property type="component" value="Unassembled WGS sequence"/>
</dbReference>
<accession>A0ABD0UD57</accession>
<proteinExistence type="predicted"/>
<organism evidence="1 2">
    <name type="scientific">Dendrobium thyrsiflorum</name>
    <name type="common">Pinecone-like raceme dendrobium</name>
    <name type="synonym">Orchid</name>
    <dbReference type="NCBI Taxonomy" id="117978"/>
    <lineage>
        <taxon>Eukaryota</taxon>
        <taxon>Viridiplantae</taxon>
        <taxon>Streptophyta</taxon>
        <taxon>Embryophyta</taxon>
        <taxon>Tracheophyta</taxon>
        <taxon>Spermatophyta</taxon>
        <taxon>Magnoliopsida</taxon>
        <taxon>Liliopsida</taxon>
        <taxon>Asparagales</taxon>
        <taxon>Orchidaceae</taxon>
        <taxon>Epidendroideae</taxon>
        <taxon>Malaxideae</taxon>
        <taxon>Dendrobiinae</taxon>
        <taxon>Dendrobium</taxon>
    </lineage>
</organism>
<comment type="caution">
    <text evidence="1">The sequence shown here is derived from an EMBL/GenBank/DDBJ whole genome shotgun (WGS) entry which is preliminary data.</text>
</comment>
<dbReference type="EMBL" id="JANQDX010000016">
    <property type="protein sequence ID" value="KAL0910643.1"/>
    <property type="molecule type" value="Genomic_DNA"/>
</dbReference>
<evidence type="ECO:0008006" key="3">
    <source>
        <dbReference type="Google" id="ProtNLM"/>
    </source>
</evidence>
<dbReference type="InterPro" id="IPR044691">
    <property type="entry name" value="DCC1_Trx"/>
</dbReference>
<gene>
    <name evidence="1" type="ORF">M5K25_021645</name>
</gene>
<dbReference type="PANTHER" id="PTHR34290:SF2">
    <property type="entry name" value="OS04G0668800 PROTEIN"/>
    <property type="match status" value="1"/>
</dbReference>
<name>A0ABD0UD57_DENTH</name>
<protein>
    <recommendedName>
        <fullName evidence="3">Thiol-disulfide oxidoreductase DCC</fullName>
    </recommendedName>
</protein>
<dbReference type="InterPro" id="IPR007263">
    <property type="entry name" value="DCC1-like"/>
</dbReference>
<reference evidence="1 2" key="1">
    <citation type="journal article" date="2024" name="Plant Biotechnol. J.">
        <title>Dendrobium thyrsiflorum genome and its molecular insights into genes involved in important horticultural traits.</title>
        <authorList>
            <person name="Chen B."/>
            <person name="Wang J.Y."/>
            <person name="Zheng P.J."/>
            <person name="Li K.L."/>
            <person name="Liang Y.M."/>
            <person name="Chen X.F."/>
            <person name="Zhang C."/>
            <person name="Zhao X."/>
            <person name="He X."/>
            <person name="Zhang G.Q."/>
            <person name="Liu Z.J."/>
            <person name="Xu Q."/>
        </authorList>
    </citation>
    <scope>NUCLEOTIDE SEQUENCE [LARGE SCALE GENOMIC DNA]</scope>
    <source>
        <strain evidence="1">GZMU011</strain>
    </source>
</reference>
<dbReference type="Pfam" id="PF04134">
    <property type="entry name" value="DCC1-like"/>
    <property type="match status" value="1"/>
</dbReference>
<evidence type="ECO:0000313" key="2">
    <source>
        <dbReference type="Proteomes" id="UP001552299"/>
    </source>
</evidence>
<dbReference type="AlphaFoldDB" id="A0ABD0UD57"/>
<sequence length="333" mass="37881">MVFGRAALYRLPLHPTLTHSFIKPSKISHLPCHSPAVIQASLPYRNSFAYTALYRVHKAIQIFPSDFALCRCTLPLHYAALCLQEDLRLMLQENCEFPLQICGILYSPGRPEPKLATGEMPNSSPASKIKEENAAIVPFAINDYECVSLKRETKVLQGFGFQISSFQIRAVNSESKLKEMTQSKDEGFSNTWKIKMLYDGECPLCMREVNMLRERNQAYGTIKFVDISSEDYLPEENQGLDYKTVMGKIHAIQSDGTIHTNVEAFRRLYEEVGLGWVYAITKYKPILTLANGIYGIWAAYRLQLTGRPSLEKILDSKKKLTERTCNDEKVCKM</sequence>
<dbReference type="PANTHER" id="PTHR34290">
    <property type="entry name" value="SI:CH73-390P7.2"/>
    <property type="match status" value="1"/>
</dbReference>
<evidence type="ECO:0000313" key="1">
    <source>
        <dbReference type="EMBL" id="KAL0910643.1"/>
    </source>
</evidence>
<keyword evidence="2" id="KW-1185">Reference proteome</keyword>